<reference evidence="2 3" key="1">
    <citation type="journal article" date="2019" name="Sci. Rep.">
        <title>Orb-weaving spider Araneus ventricosus genome elucidates the spidroin gene catalogue.</title>
        <authorList>
            <person name="Kono N."/>
            <person name="Nakamura H."/>
            <person name="Ohtoshi R."/>
            <person name="Moran D.A.P."/>
            <person name="Shinohara A."/>
            <person name="Yoshida Y."/>
            <person name="Fujiwara M."/>
            <person name="Mori M."/>
            <person name="Tomita M."/>
            <person name="Arakawa K."/>
        </authorList>
    </citation>
    <scope>NUCLEOTIDE SEQUENCE [LARGE SCALE GENOMIC DNA]</scope>
</reference>
<evidence type="ECO:0000313" key="2">
    <source>
        <dbReference type="EMBL" id="GBM17149.1"/>
    </source>
</evidence>
<accession>A0A4Y2DLT4</accession>
<dbReference type="EMBL" id="BGPR01000383">
    <property type="protein sequence ID" value="GBM17149.1"/>
    <property type="molecule type" value="Genomic_DNA"/>
</dbReference>
<evidence type="ECO:0000256" key="1">
    <source>
        <dbReference type="SAM" id="MobiDB-lite"/>
    </source>
</evidence>
<gene>
    <name evidence="2" type="ORF">AVEN_251059_1</name>
</gene>
<proteinExistence type="predicted"/>
<sequence length="119" mass="12747">MQVGEGGGGRSFVSSLFRAMRLTPFPPPPAAMGQTNSFGTPTGKTELVKHPILRLHDSYFVMDLVSLNSGQIMRMAPESSSLSKCPQQPNGRMADFDEFNINEAVGSAGSGLESTPLWS</sequence>
<feature type="compositionally biased region" description="Polar residues" evidence="1">
    <location>
        <begin position="33"/>
        <end position="43"/>
    </location>
</feature>
<name>A0A4Y2DLT4_ARAVE</name>
<dbReference type="AlphaFoldDB" id="A0A4Y2DLT4"/>
<protein>
    <submittedName>
        <fullName evidence="2">Uncharacterized protein</fullName>
    </submittedName>
</protein>
<organism evidence="2 3">
    <name type="scientific">Araneus ventricosus</name>
    <name type="common">Orbweaver spider</name>
    <name type="synonym">Epeira ventricosa</name>
    <dbReference type="NCBI Taxonomy" id="182803"/>
    <lineage>
        <taxon>Eukaryota</taxon>
        <taxon>Metazoa</taxon>
        <taxon>Ecdysozoa</taxon>
        <taxon>Arthropoda</taxon>
        <taxon>Chelicerata</taxon>
        <taxon>Arachnida</taxon>
        <taxon>Araneae</taxon>
        <taxon>Araneomorphae</taxon>
        <taxon>Entelegynae</taxon>
        <taxon>Araneoidea</taxon>
        <taxon>Araneidae</taxon>
        <taxon>Araneus</taxon>
    </lineage>
</organism>
<comment type="caution">
    <text evidence="2">The sequence shown here is derived from an EMBL/GenBank/DDBJ whole genome shotgun (WGS) entry which is preliminary data.</text>
</comment>
<keyword evidence="3" id="KW-1185">Reference proteome</keyword>
<evidence type="ECO:0000313" key="3">
    <source>
        <dbReference type="Proteomes" id="UP000499080"/>
    </source>
</evidence>
<feature type="region of interest" description="Disordered" evidence="1">
    <location>
        <begin position="24"/>
        <end position="43"/>
    </location>
</feature>
<dbReference type="Proteomes" id="UP000499080">
    <property type="component" value="Unassembled WGS sequence"/>
</dbReference>